<feature type="region of interest" description="Disordered" evidence="2">
    <location>
        <begin position="273"/>
        <end position="294"/>
    </location>
</feature>
<dbReference type="Proteomes" id="UP000075885">
    <property type="component" value="Unassembled WGS sequence"/>
</dbReference>
<reference evidence="5" key="1">
    <citation type="submission" date="2013-03" db="EMBL/GenBank/DDBJ databases">
        <title>The Genome Sequence of Anopheles epiroticus epiroticus2.</title>
        <authorList>
            <consortium name="The Broad Institute Genomics Platform"/>
            <person name="Neafsey D.E."/>
            <person name="Howell P."/>
            <person name="Walker B."/>
            <person name="Young S.K."/>
            <person name="Zeng Q."/>
            <person name="Gargeya S."/>
            <person name="Fitzgerald M."/>
            <person name="Haas B."/>
            <person name="Abouelleil A."/>
            <person name="Allen A.W."/>
            <person name="Alvarado L."/>
            <person name="Arachchi H.M."/>
            <person name="Berlin A.M."/>
            <person name="Chapman S.B."/>
            <person name="Gainer-Dewar J."/>
            <person name="Goldberg J."/>
            <person name="Griggs A."/>
            <person name="Gujja S."/>
            <person name="Hansen M."/>
            <person name="Howarth C."/>
            <person name="Imamovic A."/>
            <person name="Ireland A."/>
            <person name="Larimer J."/>
            <person name="McCowan C."/>
            <person name="Murphy C."/>
            <person name="Pearson M."/>
            <person name="Poon T.W."/>
            <person name="Priest M."/>
            <person name="Roberts A."/>
            <person name="Saif S."/>
            <person name="Shea T."/>
            <person name="Sisk P."/>
            <person name="Sykes S."/>
            <person name="Wortman J."/>
            <person name="Nusbaum C."/>
            <person name="Birren B."/>
        </authorList>
    </citation>
    <scope>NUCLEOTIDE SEQUENCE [LARGE SCALE GENOMIC DNA]</scope>
    <source>
        <strain evidence="5">Epiroticus2</strain>
    </source>
</reference>
<dbReference type="Pfam" id="PF13904">
    <property type="entry name" value="CCDC34"/>
    <property type="match status" value="1"/>
</dbReference>
<dbReference type="VEuPathDB" id="VectorBase:AEPI003726"/>
<dbReference type="PANTHER" id="PTHR23247">
    <property type="entry name" value="NY-REN-41 ANTIGEN L15 -RELATED"/>
    <property type="match status" value="1"/>
</dbReference>
<feature type="compositionally biased region" description="Low complexity" evidence="2">
    <location>
        <begin position="199"/>
        <end position="209"/>
    </location>
</feature>
<feature type="compositionally biased region" description="Basic and acidic residues" evidence="2">
    <location>
        <begin position="70"/>
        <end position="82"/>
    </location>
</feature>
<protein>
    <recommendedName>
        <fullName evidence="3">Coiled-coil domain-containing protein</fullName>
    </recommendedName>
</protein>
<feature type="region of interest" description="Disordered" evidence="2">
    <location>
        <begin position="1"/>
        <end position="23"/>
    </location>
</feature>
<dbReference type="InterPro" id="IPR025259">
    <property type="entry name" value="CCDC34/181"/>
</dbReference>
<evidence type="ECO:0000313" key="4">
    <source>
        <dbReference type="EnsemblMetazoa" id="AEPI003726-PA"/>
    </source>
</evidence>
<feature type="compositionally biased region" description="Polar residues" evidence="2">
    <location>
        <begin position="53"/>
        <end position="69"/>
    </location>
</feature>
<keyword evidence="1" id="KW-0175">Coiled coil</keyword>
<dbReference type="PANTHER" id="PTHR23247:SF2">
    <property type="entry name" value="COILED-COIL DOMAIN-CONTAINING PROTEIN 34"/>
    <property type="match status" value="1"/>
</dbReference>
<dbReference type="AlphaFoldDB" id="A0A182P9X2"/>
<evidence type="ECO:0000256" key="2">
    <source>
        <dbReference type="SAM" id="MobiDB-lite"/>
    </source>
</evidence>
<name>A0A182P9X2_9DIPT</name>
<sequence length="310" mass="35842">KKAIQVSKIWHSSDSDTEDEANDERDFKVVHELSYAMSNLSLSNNELKDSVCYSESNDTVGGNDANTILEQKDDEYGADHNSDTSGTLDVSSEGEQDERQPCSTDRGGGDADLNLDTDTSSQIIKVNVAFKKRDRDPEAYKKWLKSKNEEIRKNREKEMMTKLLYQRQKELDEQTRKEENKKKIQEWMERKKQGSCKQNINGNPVNNPNSSRHSPPDHLLCDPDAKYKSWLHQVRKREEERRIRDQAVKELEKKIQEEKKKMSEEVYQGWLKGAKHKPKPVPLNQGPHTLRGTVSSIFINPEPWKSNVKE</sequence>
<feature type="compositionally biased region" description="Basic and acidic residues" evidence="2">
    <location>
        <begin position="169"/>
        <end position="192"/>
    </location>
</feature>
<dbReference type="InterPro" id="IPR045323">
    <property type="entry name" value="CCDC34"/>
</dbReference>
<keyword evidence="5" id="KW-1185">Reference proteome</keyword>
<evidence type="ECO:0000313" key="5">
    <source>
        <dbReference type="Proteomes" id="UP000075885"/>
    </source>
</evidence>
<feature type="region of interest" description="Disordered" evidence="2">
    <location>
        <begin position="169"/>
        <end position="222"/>
    </location>
</feature>
<feature type="domain" description="Coiled-coil" evidence="3">
    <location>
        <begin position="138"/>
        <end position="304"/>
    </location>
</feature>
<evidence type="ECO:0000259" key="3">
    <source>
        <dbReference type="Pfam" id="PF13904"/>
    </source>
</evidence>
<dbReference type="EnsemblMetazoa" id="AEPI003726-RA">
    <property type="protein sequence ID" value="AEPI003726-PA"/>
    <property type="gene ID" value="AEPI003726"/>
</dbReference>
<feature type="region of interest" description="Disordered" evidence="2">
    <location>
        <begin position="53"/>
        <end position="120"/>
    </location>
</feature>
<evidence type="ECO:0000256" key="1">
    <source>
        <dbReference type="SAM" id="Coils"/>
    </source>
</evidence>
<dbReference type="STRING" id="199890.A0A182P9X2"/>
<feature type="coiled-coil region" evidence="1">
    <location>
        <begin position="237"/>
        <end position="268"/>
    </location>
</feature>
<accession>A0A182P9X2</accession>
<proteinExistence type="predicted"/>
<organism evidence="4 5">
    <name type="scientific">Anopheles epiroticus</name>
    <dbReference type="NCBI Taxonomy" id="199890"/>
    <lineage>
        <taxon>Eukaryota</taxon>
        <taxon>Metazoa</taxon>
        <taxon>Ecdysozoa</taxon>
        <taxon>Arthropoda</taxon>
        <taxon>Hexapoda</taxon>
        <taxon>Insecta</taxon>
        <taxon>Pterygota</taxon>
        <taxon>Neoptera</taxon>
        <taxon>Endopterygota</taxon>
        <taxon>Diptera</taxon>
        <taxon>Nematocera</taxon>
        <taxon>Culicoidea</taxon>
        <taxon>Culicidae</taxon>
        <taxon>Anophelinae</taxon>
        <taxon>Anopheles</taxon>
    </lineage>
</organism>
<reference evidence="4" key="2">
    <citation type="submission" date="2020-05" db="UniProtKB">
        <authorList>
            <consortium name="EnsemblMetazoa"/>
        </authorList>
    </citation>
    <scope>IDENTIFICATION</scope>
    <source>
        <strain evidence="4">Epiroticus2</strain>
    </source>
</reference>